<evidence type="ECO:0000313" key="3">
    <source>
        <dbReference type="Proteomes" id="UP000035932"/>
    </source>
</evidence>
<dbReference type="RefSeq" id="WP_048477171.1">
    <property type="nucleotide sequence ID" value="NZ_JBIRUD010000014.1"/>
</dbReference>
<dbReference type="Proteomes" id="UP000035932">
    <property type="component" value="Unassembled WGS sequence"/>
</dbReference>
<dbReference type="PATRIC" id="fig|66430.4.peg.5754"/>
<dbReference type="PANTHER" id="PTHR43194">
    <property type="entry name" value="HYDROLASE ALPHA/BETA FOLD FAMILY"/>
    <property type="match status" value="1"/>
</dbReference>
<keyword evidence="2" id="KW-0378">Hydrolase</keyword>
<comment type="caution">
    <text evidence="2">The sequence shown here is derived from an EMBL/GenBank/DDBJ whole genome shotgun (WGS) entry which is preliminary data.</text>
</comment>
<dbReference type="SUPFAM" id="SSF53474">
    <property type="entry name" value="alpha/beta-Hydrolases"/>
    <property type="match status" value="1"/>
</dbReference>
<dbReference type="InterPro" id="IPR000073">
    <property type="entry name" value="AB_hydrolase_1"/>
</dbReference>
<accession>A0A0J6XQA9</accession>
<dbReference type="InterPro" id="IPR029058">
    <property type="entry name" value="AB_hydrolase_fold"/>
</dbReference>
<dbReference type="GO" id="GO:0016787">
    <property type="term" value="F:hydrolase activity"/>
    <property type="evidence" value="ECO:0007669"/>
    <property type="project" value="UniProtKB-KW"/>
</dbReference>
<dbReference type="STRING" id="66430.ACS04_15410"/>
<feature type="domain" description="AB hydrolase-1" evidence="1">
    <location>
        <begin position="9"/>
        <end position="254"/>
    </location>
</feature>
<keyword evidence="3" id="KW-1185">Reference proteome</keyword>
<proteinExistence type="predicted"/>
<reference evidence="2 3" key="1">
    <citation type="submission" date="2015-06" db="EMBL/GenBank/DDBJ databases">
        <title>Recapitulation of the evolution of biosynthetic gene clusters reveals hidden chemical diversity on bacterial genomes.</title>
        <authorList>
            <person name="Cruz-Morales P."/>
            <person name="Martinez-Guerrero C."/>
            <person name="Morales-Escalante M.A."/>
            <person name="Yanez-Guerra L.A."/>
            <person name="Kopp J.F."/>
            <person name="Feldmann J."/>
            <person name="Ramos-Aboites H.E."/>
            <person name="Barona-Gomez F."/>
        </authorList>
    </citation>
    <scope>NUCLEOTIDE SEQUENCE [LARGE SCALE GENOMIC DNA]</scope>
    <source>
        <strain evidence="2 3">ATCC 31245</strain>
    </source>
</reference>
<dbReference type="PANTHER" id="PTHR43194:SF2">
    <property type="entry name" value="PEROXISOMAL MEMBRANE PROTEIN LPX1"/>
    <property type="match status" value="1"/>
</dbReference>
<name>A0A0J6XQA9_9ACTN</name>
<protein>
    <submittedName>
        <fullName evidence="2">Alpha/beta hydrolase</fullName>
    </submittedName>
</protein>
<evidence type="ECO:0000313" key="2">
    <source>
        <dbReference type="EMBL" id="KMO96953.1"/>
    </source>
</evidence>
<dbReference type="InterPro" id="IPR050228">
    <property type="entry name" value="Carboxylesterase_BioH"/>
</dbReference>
<dbReference type="OrthoDB" id="3810256at2"/>
<organism evidence="2 3">
    <name type="scientific">Streptomyces roseus</name>
    <dbReference type="NCBI Taxonomy" id="66430"/>
    <lineage>
        <taxon>Bacteria</taxon>
        <taxon>Bacillati</taxon>
        <taxon>Actinomycetota</taxon>
        <taxon>Actinomycetes</taxon>
        <taxon>Kitasatosporales</taxon>
        <taxon>Streptomycetaceae</taxon>
        <taxon>Streptomyces</taxon>
    </lineage>
</organism>
<dbReference type="EMBL" id="LFML01000058">
    <property type="protein sequence ID" value="KMO96953.1"/>
    <property type="molecule type" value="Genomic_DNA"/>
</dbReference>
<dbReference type="AlphaFoldDB" id="A0A0J6XQA9"/>
<gene>
    <name evidence="2" type="ORF">ACS04_15410</name>
</gene>
<dbReference type="Pfam" id="PF12697">
    <property type="entry name" value="Abhydrolase_6"/>
    <property type="match status" value="1"/>
</dbReference>
<dbReference type="Gene3D" id="3.40.50.1820">
    <property type="entry name" value="alpha/beta hydrolase"/>
    <property type="match status" value="1"/>
</dbReference>
<sequence length="272" mass="29898">MTAQHRTPVVFIHGLWLHSTSWEGWADAFREAGYEPVLPEWPGVPDTVAEARRRPDDQDGVGLVEISDAHAKVIRELPVRPVLVGHSVGGFIAQHLLGQGLAEAAVAICPGQIKGVKAIAPAQAKSTFAVLHNPGNTRRSVSLNREQFRYSFANAVSEEEAEELYDEWTIPSTARPLFQLALGNFTPHSPARVDTGNETRGPLLLLSGRLDHTVPDLLTRSTYKQYRHSHATTEYQCFEDRGHSLIVDHGWPDLARASLSWLDSHTAGAPAT</sequence>
<evidence type="ECO:0000259" key="1">
    <source>
        <dbReference type="Pfam" id="PF12697"/>
    </source>
</evidence>